<sequence length="289" mass="34503">MEMKFRDKVEQHKTEIDRLTFQHATKLARHEELLEEEIQNRAKISKLESTMEEMRAEHQRREEALQKSLLKVQKNQQEVMSAYKVQLTELREVLLKTQEDQVRGSELAEATIRNWKQHKCPDIEPFRKEIDSLKLELEKISEEKNQVTEKLENARHAIAGDFQHQITRLSAEVSAKQETIRRQEHTIELLSNSLLKAREDLSRSEEEQKVTVDNLTKTIRVRTESEIGDKWRTLMEEESARCEQELTKLHQTLIASEDRWKDERTRLEDYLEQVNFLTFTVVYMYIHIY</sequence>
<reference evidence="2" key="1">
    <citation type="submission" date="2019-05" db="EMBL/GenBank/DDBJ databases">
        <title>Annotation for the trematode Fasciolopsis buski.</title>
        <authorList>
            <person name="Choi Y.-J."/>
        </authorList>
    </citation>
    <scope>NUCLEOTIDE SEQUENCE</scope>
    <source>
        <strain evidence="2">HT</strain>
        <tissue evidence="2">Whole worm</tissue>
    </source>
</reference>
<name>A0A8E0RSW3_9TREM</name>
<comment type="caution">
    <text evidence="2">The sequence shown here is derived from an EMBL/GenBank/DDBJ whole genome shotgun (WGS) entry which is preliminary data.</text>
</comment>
<dbReference type="OrthoDB" id="75801at2759"/>
<feature type="coiled-coil region" evidence="1">
    <location>
        <begin position="123"/>
        <end position="157"/>
    </location>
</feature>
<accession>A0A8E0RSW3</accession>
<evidence type="ECO:0000313" key="2">
    <source>
        <dbReference type="EMBL" id="KAA0186852.1"/>
    </source>
</evidence>
<evidence type="ECO:0000256" key="1">
    <source>
        <dbReference type="SAM" id="Coils"/>
    </source>
</evidence>
<organism evidence="2 3">
    <name type="scientific">Fasciolopsis buskii</name>
    <dbReference type="NCBI Taxonomy" id="27845"/>
    <lineage>
        <taxon>Eukaryota</taxon>
        <taxon>Metazoa</taxon>
        <taxon>Spiralia</taxon>
        <taxon>Lophotrochozoa</taxon>
        <taxon>Platyhelminthes</taxon>
        <taxon>Trematoda</taxon>
        <taxon>Digenea</taxon>
        <taxon>Plagiorchiida</taxon>
        <taxon>Echinostomata</taxon>
        <taxon>Echinostomatoidea</taxon>
        <taxon>Fasciolidae</taxon>
        <taxon>Fasciolopsis</taxon>
    </lineage>
</organism>
<gene>
    <name evidence="2" type="ORF">FBUS_04903</name>
</gene>
<evidence type="ECO:0000313" key="3">
    <source>
        <dbReference type="Proteomes" id="UP000728185"/>
    </source>
</evidence>
<dbReference type="AlphaFoldDB" id="A0A8E0RSW3"/>
<protein>
    <submittedName>
        <fullName evidence="2">Uncharacterized protein</fullName>
    </submittedName>
</protein>
<feature type="coiled-coil region" evidence="1">
    <location>
        <begin position="27"/>
        <end position="75"/>
    </location>
</feature>
<proteinExistence type="predicted"/>
<dbReference type="Proteomes" id="UP000728185">
    <property type="component" value="Unassembled WGS sequence"/>
</dbReference>
<keyword evidence="1" id="KW-0175">Coiled coil</keyword>
<dbReference type="EMBL" id="LUCM01009535">
    <property type="protein sequence ID" value="KAA0186852.1"/>
    <property type="molecule type" value="Genomic_DNA"/>
</dbReference>
<keyword evidence="3" id="KW-1185">Reference proteome</keyword>